<evidence type="ECO:0000313" key="5">
    <source>
        <dbReference type="Proteomes" id="UP001225933"/>
    </source>
</evidence>
<gene>
    <name evidence="4" type="ORF">QX233_10085</name>
</gene>
<protein>
    <recommendedName>
        <fullName evidence="6">Outer membrane translocation and assembly module TamA</fullName>
    </recommendedName>
</protein>
<dbReference type="RefSeq" id="WP_214587474.1">
    <property type="nucleotide sequence ID" value="NZ_JAUHGV010000010.1"/>
</dbReference>
<dbReference type="AlphaFoldDB" id="A0AAJ1VKA8"/>
<keyword evidence="2" id="KW-0812">Transmembrane</keyword>
<evidence type="ECO:0000256" key="2">
    <source>
        <dbReference type="ARBA" id="ARBA00022692"/>
    </source>
</evidence>
<dbReference type="PANTHER" id="PTHR12815">
    <property type="entry name" value="SORTING AND ASSEMBLY MACHINERY SAMM50 PROTEIN FAMILY MEMBER"/>
    <property type="match status" value="1"/>
</dbReference>
<evidence type="ECO:0000256" key="3">
    <source>
        <dbReference type="SAM" id="SignalP"/>
    </source>
</evidence>
<reference evidence="4" key="1">
    <citation type="submission" date="2023-06" db="EMBL/GenBank/DDBJ databases">
        <title>Two Chryseobacterium gambrini strains from China.</title>
        <authorList>
            <person name="Zeng J."/>
            <person name="Wu Y."/>
        </authorList>
    </citation>
    <scope>NUCLEOTIDE SEQUENCE</scope>
    <source>
        <strain evidence="4">SQ219</strain>
    </source>
</reference>
<feature type="signal peptide" evidence="3">
    <location>
        <begin position="1"/>
        <end position="18"/>
    </location>
</feature>
<feature type="chain" id="PRO_5042613080" description="Outer membrane translocation and assembly module TamA" evidence="3">
    <location>
        <begin position="19"/>
        <end position="534"/>
    </location>
</feature>
<dbReference type="EMBL" id="JAUHGV010000010">
    <property type="protein sequence ID" value="MDN4012811.1"/>
    <property type="molecule type" value="Genomic_DNA"/>
</dbReference>
<name>A0AAJ1VKA8_9FLAO</name>
<sequence>MKLILKIFFVLFCVFVQAQKKHYFLIDSETKVKKKVKDSASAVKFLDSLAQTNYFFTQLKEVRKKGDSTEIFYDKGKNFNQTYVNISDSISDKTKLQKEFFTKNLDSTKKSINKKYIDEGFAFSRIKSKYKGQKNGYPVVEIDINKNNKRTIDNFVVKGYTSVPKRFIKNLEKEFKGKTYDDKNLIAINKSFQSHQFVALERPPQTLFTKDSTSIYLFMEKKKTNSFDGVIGFGNDKTDKFTLNGTLNVNFRNIFNSFELINLYWQRNPDKGQTFDLQTDIPYLFKSNVGLNMKVNIFRQDSTFANVKALPAFYYHLNSRNKLGLRGTFESSSIIDTLYVQGKDYSKKGIGIWFEMVEPTDIDLFLYKTKINAGYDYLTTTYTKENIQSPQNQFYFFGEHNYHINGNHFLNLKAEGAMMDSKIDFSANELYRFGGWNSMRGFNENSLAADFFYYGSLEYRYLIGSQAFFDVFGQYGQLNNKSLNVKPKLYSVGLGFNFFIPIGLMSFQLSNGNEFGNPFKFNDIKIHWGILSRF</sequence>
<proteinExistence type="predicted"/>
<comment type="caution">
    <text evidence="4">The sequence shown here is derived from an EMBL/GenBank/DDBJ whole genome shotgun (WGS) entry which is preliminary data.</text>
</comment>
<keyword evidence="3" id="KW-0732">Signal</keyword>
<dbReference type="Proteomes" id="UP001225933">
    <property type="component" value="Unassembled WGS sequence"/>
</dbReference>
<evidence type="ECO:0008006" key="6">
    <source>
        <dbReference type="Google" id="ProtNLM"/>
    </source>
</evidence>
<keyword evidence="1" id="KW-1134">Transmembrane beta strand</keyword>
<dbReference type="Gene3D" id="2.40.160.50">
    <property type="entry name" value="membrane protein fhac: a member of the omp85/tpsb transporter family"/>
    <property type="match status" value="1"/>
</dbReference>
<dbReference type="PANTHER" id="PTHR12815:SF18">
    <property type="entry name" value="SORTING AND ASSEMBLY MACHINERY COMPONENT 50 HOMOLOG"/>
    <property type="match status" value="1"/>
</dbReference>
<accession>A0AAJ1VKA8</accession>
<evidence type="ECO:0000256" key="1">
    <source>
        <dbReference type="ARBA" id="ARBA00022452"/>
    </source>
</evidence>
<organism evidence="4 5">
    <name type="scientific">Chryseobacterium gambrini</name>
    <dbReference type="NCBI Taxonomy" id="373672"/>
    <lineage>
        <taxon>Bacteria</taxon>
        <taxon>Pseudomonadati</taxon>
        <taxon>Bacteroidota</taxon>
        <taxon>Flavobacteriia</taxon>
        <taxon>Flavobacteriales</taxon>
        <taxon>Weeksellaceae</taxon>
        <taxon>Chryseobacterium group</taxon>
        <taxon>Chryseobacterium</taxon>
    </lineage>
</organism>
<evidence type="ECO:0000313" key="4">
    <source>
        <dbReference type="EMBL" id="MDN4012811.1"/>
    </source>
</evidence>
<dbReference type="InterPro" id="IPR039910">
    <property type="entry name" value="D15-like"/>
</dbReference>
<keyword evidence="1" id="KW-0472">Membrane</keyword>